<dbReference type="InterPro" id="IPR011856">
    <property type="entry name" value="tRNA_endonuc-like_dom_sf"/>
</dbReference>
<proteinExistence type="inferred from homology"/>
<dbReference type="EMBL" id="JAGQLL010000095">
    <property type="protein sequence ID" value="MCA9380591.1"/>
    <property type="molecule type" value="Genomic_DNA"/>
</dbReference>
<dbReference type="Gene3D" id="3.40.1350.10">
    <property type="match status" value="1"/>
</dbReference>
<evidence type="ECO:0000256" key="1">
    <source>
        <dbReference type="ARBA" id="ARBA00006738"/>
    </source>
</evidence>
<dbReference type="HAMAP" id="MF_00048">
    <property type="entry name" value="UPF0102"/>
    <property type="match status" value="1"/>
</dbReference>
<evidence type="ECO:0000256" key="2">
    <source>
        <dbReference type="HAMAP-Rule" id="MF_00048"/>
    </source>
</evidence>
<organism evidence="3 4">
    <name type="scientific">Candidatus Dojkabacteria bacterium</name>
    <dbReference type="NCBI Taxonomy" id="2099670"/>
    <lineage>
        <taxon>Bacteria</taxon>
        <taxon>Candidatus Dojkabacteria</taxon>
    </lineage>
</organism>
<dbReference type="Proteomes" id="UP000745577">
    <property type="component" value="Unassembled WGS sequence"/>
</dbReference>
<dbReference type="GO" id="GO:0003676">
    <property type="term" value="F:nucleic acid binding"/>
    <property type="evidence" value="ECO:0007669"/>
    <property type="project" value="InterPro"/>
</dbReference>
<comment type="caution">
    <text evidence="3">The sequence shown here is derived from an EMBL/GenBank/DDBJ whole genome shotgun (WGS) entry which is preliminary data.</text>
</comment>
<comment type="similarity">
    <text evidence="1 2">Belongs to the UPF0102 family.</text>
</comment>
<dbReference type="InterPro" id="IPR011335">
    <property type="entry name" value="Restrct_endonuc-II-like"/>
</dbReference>
<sequence length="129" mass="15138">MQTSQTIKGKSHNKQVGYSGEEFVSKFLQKKGFKILERNYVIQGGEIDLVCMDKDEIVFVEVKSLSSKSEIMLEQTITKKKNRSLIRTCRVWLSRKGLENCEWRIDFVGVIFERYDKIITLKHIRNAIY</sequence>
<dbReference type="PANTHER" id="PTHR34039">
    <property type="entry name" value="UPF0102 PROTEIN YRAN"/>
    <property type="match status" value="1"/>
</dbReference>
<reference evidence="3" key="2">
    <citation type="journal article" date="2021" name="Microbiome">
        <title>Successional dynamics and alternative stable states in a saline activated sludge microbial community over 9 years.</title>
        <authorList>
            <person name="Wang Y."/>
            <person name="Ye J."/>
            <person name="Ju F."/>
            <person name="Liu L."/>
            <person name="Boyd J.A."/>
            <person name="Deng Y."/>
            <person name="Parks D.H."/>
            <person name="Jiang X."/>
            <person name="Yin X."/>
            <person name="Woodcroft B.J."/>
            <person name="Tyson G.W."/>
            <person name="Hugenholtz P."/>
            <person name="Polz M.F."/>
            <person name="Zhang T."/>
        </authorList>
    </citation>
    <scope>NUCLEOTIDE SEQUENCE</scope>
    <source>
        <strain evidence="3">HKST-UBA15</strain>
    </source>
</reference>
<dbReference type="SUPFAM" id="SSF52980">
    <property type="entry name" value="Restriction endonuclease-like"/>
    <property type="match status" value="1"/>
</dbReference>
<dbReference type="PANTHER" id="PTHR34039:SF1">
    <property type="entry name" value="UPF0102 PROTEIN YRAN"/>
    <property type="match status" value="1"/>
</dbReference>
<gene>
    <name evidence="3" type="ORF">KC675_05430</name>
</gene>
<name>A0A955I8Y0_9BACT</name>
<accession>A0A955I8Y0</accession>
<evidence type="ECO:0000313" key="3">
    <source>
        <dbReference type="EMBL" id="MCA9380591.1"/>
    </source>
</evidence>
<evidence type="ECO:0000313" key="4">
    <source>
        <dbReference type="Proteomes" id="UP000745577"/>
    </source>
</evidence>
<dbReference type="Pfam" id="PF02021">
    <property type="entry name" value="UPF0102"/>
    <property type="match status" value="1"/>
</dbReference>
<protein>
    <recommendedName>
        <fullName evidence="2">UPF0102 protein KC675_05430</fullName>
    </recommendedName>
</protein>
<reference evidence="3" key="1">
    <citation type="submission" date="2020-04" db="EMBL/GenBank/DDBJ databases">
        <authorList>
            <person name="Zhang T."/>
        </authorList>
    </citation>
    <scope>NUCLEOTIDE SEQUENCE</scope>
    <source>
        <strain evidence="3">HKST-UBA15</strain>
    </source>
</reference>
<dbReference type="AlphaFoldDB" id="A0A955I8Y0"/>
<dbReference type="InterPro" id="IPR003509">
    <property type="entry name" value="UPF0102_YraN-like"/>
</dbReference>